<dbReference type="OrthoDB" id="309040at2"/>
<dbReference type="EMBL" id="VCBC01000006">
    <property type="protein sequence ID" value="TLU65715.1"/>
    <property type="molecule type" value="Genomic_DNA"/>
</dbReference>
<dbReference type="SMART" id="SM00318">
    <property type="entry name" value="SNc"/>
    <property type="match status" value="1"/>
</dbReference>
<dbReference type="InterPro" id="IPR035437">
    <property type="entry name" value="SNase_OB-fold_sf"/>
</dbReference>
<comment type="caution">
    <text evidence="2">The sequence shown here is derived from an EMBL/GenBank/DDBJ whole genome shotgun (WGS) entry which is preliminary data.</text>
</comment>
<protein>
    <submittedName>
        <fullName evidence="2">Thermonuclease family protein</fullName>
    </submittedName>
</protein>
<sequence>MSFSRRFFALLTWLGLSLFSPFLFGNYGSVTVASIVNVYDGDTFRANIAHWPDVIGNNTPIRINAVDTPEIRGKCAAEKQLAIQARDFTREQLLKAELIELRNIERGKYFRLVADVYLDGQSLAQQLLSHGLARPYDGNKRQSWCTGTS</sequence>
<gene>
    <name evidence="2" type="ORF">FE810_07255</name>
</gene>
<proteinExistence type="predicted"/>
<dbReference type="RefSeq" id="WP_138319376.1">
    <property type="nucleotide sequence ID" value="NZ_VCBC01000006.1"/>
</dbReference>
<dbReference type="Pfam" id="PF00565">
    <property type="entry name" value="SNase"/>
    <property type="match status" value="1"/>
</dbReference>
<keyword evidence="3" id="KW-1185">Reference proteome</keyword>
<evidence type="ECO:0000313" key="3">
    <source>
        <dbReference type="Proteomes" id="UP000307790"/>
    </source>
</evidence>
<feature type="domain" description="TNase-like" evidence="1">
    <location>
        <begin position="29"/>
        <end position="149"/>
    </location>
</feature>
<reference evidence="2 3" key="1">
    <citation type="submission" date="2019-05" db="EMBL/GenBank/DDBJ databases">
        <title>Genome sequences of Thalassotalea litorea 1K03283.</title>
        <authorList>
            <person name="Zhang D."/>
        </authorList>
    </citation>
    <scope>NUCLEOTIDE SEQUENCE [LARGE SCALE GENOMIC DNA]</scope>
    <source>
        <strain evidence="2 3">MCCC 1K03283</strain>
    </source>
</reference>
<dbReference type="Proteomes" id="UP000307790">
    <property type="component" value="Unassembled WGS sequence"/>
</dbReference>
<name>A0A5R9IJL4_9GAMM</name>
<dbReference type="PROSITE" id="PS50830">
    <property type="entry name" value="TNASE_3"/>
    <property type="match status" value="1"/>
</dbReference>
<dbReference type="InterPro" id="IPR016071">
    <property type="entry name" value="Staphylococal_nuclease_OB-fold"/>
</dbReference>
<accession>A0A5R9IJL4</accession>
<dbReference type="AlphaFoldDB" id="A0A5R9IJL4"/>
<dbReference type="Gene3D" id="2.40.50.90">
    <property type="match status" value="1"/>
</dbReference>
<evidence type="ECO:0000259" key="1">
    <source>
        <dbReference type="PROSITE" id="PS50830"/>
    </source>
</evidence>
<dbReference type="SUPFAM" id="SSF50199">
    <property type="entry name" value="Staphylococcal nuclease"/>
    <property type="match status" value="1"/>
</dbReference>
<organism evidence="2 3">
    <name type="scientific">Thalassotalea litorea</name>
    <dbReference type="NCBI Taxonomy" id="2020715"/>
    <lineage>
        <taxon>Bacteria</taxon>
        <taxon>Pseudomonadati</taxon>
        <taxon>Pseudomonadota</taxon>
        <taxon>Gammaproteobacteria</taxon>
        <taxon>Alteromonadales</taxon>
        <taxon>Colwelliaceae</taxon>
        <taxon>Thalassotalea</taxon>
    </lineage>
</organism>
<evidence type="ECO:0000313" key="2">
    <source>
        <dbReference type="EMBL" id="TLU65715.1"/>
    </source>
</evidence>